<dbReference type="InterPro" id="IPR036663">
    <property type="entry name" value="Fumarylacetoacetase_C_sf"/>
</dbReference>
<evidence type="ECO:0000256" key="2">
    <source>
        <dbReference type="ARBA" id="ARBA00022723"/>
    </source>
</evidence>
<dbReference type="STRING" id="1076935.U4LMY0"/>
<reference evidence="4 5" key="1">
    <citation type="journal article" date="2013" name="PLoS Genet.">
        <title>The genome and development-dependent transcriptomes of Pyronema confluens: a window into fungal evolution.</title>
        <authorList>
            <person name="Traeger S."/>
            <person name="Altegoer F."/>
            <person name="Freitag M."/>
            <person name="Gabaldon T."/>
            <person name="Kempken F."/>
            <person name="Kumar A."/>
            <person name="Marcet-Houben M."/>
            <person name="Poggeler S."/>
            <person name="Stajich J.E."/>
            <person name="Nowrousian M."/>
        </authorList>
    </citation>
    <scope>NUCLEOTIDE SEQUENCE [LARGE SCALE GENOMIC DNA]</scope>
    <source>
        <strain evidence="5">CBS 100304</strain>
        <tissue evidence="4">Vegetative mycelium</tissue>
    </source>
</reference>
<dbReference type="GO" id="GO:0050163">
    <property type="term" value="F:oxaloacetate tautomerase activity"/>
    <property type="evidence" value="ECO:0007669"/>
    <property type="project" value="UniProtKB-ARBA"/>
</dbReference>
<evidence type="ECO:0000256" key="1">
    <source>
        <dbReference type="ARBA" id="ARBA00010211"/>
    </source>
</evidence>
<dbReference type="Gene3D" id="3.90.850.10">
    <property type="entry name" value="Fumarylacetoacetase-like, C-terminal domain"/>
    <property type="match status" value="1"/>
</dbReference>
<evidence type="ECO:0000313" key="5">
    <source>
        <dbReference type="Proteomes" id="UP000018144"/>
    </source>
</evidence>
<dbReference type="Pfam" id="PF01557">
    <property type="entry name" value="FAA_hydrolase"/>
    <property type="match status" value="1"/>
</dbReference>
<dbReference type="OrthoDB" id="411064at2759"/>
<protein>
    <submittedName>
        <fullName evidence="4">Similar to Uncharacterized protein yisK acc. no. O06724</fullName>
    </submittedName>
</protein>
<dbReference type="EMBL" id="HF936132">
    <property type="protein sequence ID" value="CCX33494.1"/>
    <property type="molecule type" value="Genomic_DNA"/>
</dbReference>
<dbReference type="AlphaFoldDB" id="U4LMY0"/>
<feature type="domain" description="Fumarylacetoacetase-like C-terminal" evidence="3">
    <location>
        <begin position="88"/>
        <end position="317"/>
    </location>
</feature>
<dbReference type="OMA" id="EYKGQSP"/>
<dbReference type="PANTHER" id="PTHR11820:SF100">
    <property type="entry name" value="FUMARYLACETOACETATE HYDROLASE FAMILY PROTEIN (AFU_ORTHOLOGUE AFUA_4G01490)"/>
    <property type="match status" value="1"/>
</dbReference>
<comment type="similarity">
    <text evidence="1">Belongs to the FAH family.</text>
</comment>
<evidence type="ECO:0000313" key="4">
    <source>
        <dbReference type="EMBL" id="CCX33494.1"/>
    </source>
</evidence>
<dbReference type="GO" id="GO:0006107">
    <property type="term" value="P:oxaloacetate metabolic process"/>
    <property type="evidence" value="ECO:0007669"/>
    <property type="project" value="UniProtKB-ARBA"/>
</dbReference>
<sequence>MSTIPAIQANPAITWSRLIRFKDADGKVYNGEPIVEENENDVGILAQKGTLKAKIITGDVFDNAKVTDEVVEVKTLLGPLAVEQVPIIRCVGLNYMKHRIRDWGLGMNQNGADGNTVLEAGRKPPPYPSIFIKPATSVADYGENIPIPKVAQDEQCDYEGELTIVIGKSGKNIPLEEAGNYIAGYVTSNDMSARKWQREPQFAGGVPQFCFSKGFDKYCPIGPAIVSQKTVGDAEQLQLQTRVNGDLRQDTNTDDLIFKIATIISFISQGTTLQKGSLVMTGTPSGVGMGMNPPQYLKDGDVVEVKIEKLGTLTNTIKFE</sequence>
<dbReference type="Proteomes" id="UP000018144">
    <property type="component" value="Unassembled WGS sequence"/>
</dbReference>
<accession>U4LMY0</accession>
<dbReference type="SUPFAM" id="SSF56529">
    <property type="entry name" value="FAH"/>
    <property type="match status" value="1"/>
</dbReference>
<keyword evidence="2" id="KW-0479">Metal-binding</keyword>
<evidence type="ECO:0000259" key="3">
    <source>
        <dbReference type="Pfam" id="PF01557"/>
    </source>
</evidence>
<gene>
    <name evidence="4" type="ORF">PCON_01336</name>
</gene>
<dbReference type="eggNOG" id="KOG1535">
    <property type="taxonomic scope" value="Eukaryota"/>
</dbReference>
<dbReference type="InterPro" id="IPR011234">
    <property type="entry name" value="Fumarylacetoacetase-like_C"/>
</dbReference>
<dbReference type="GO" id="GO:0046872">
    <property type="term" value="F:metal ion binding"/>
    <property type="evidence" value="ECO:0007669"/>
    <property type="project" value="UniProtKB-KW"/>
</dbReference>
<dbReference type="PANTHER" id="PTHR11820">
    <property type="entry name" value="ACYLPYRUVASE"/>
    <property type="match status" value="1"/>
</dbReference>
<name>U4LMY0_PYROM</name>
<dbReference type="FunFam" id="3.90.850.10:FF:000002">
    <property type="entry name" value="2-hydroxyhepta-2,4-diene-1,7-dioate isomerase"/>
    <property type="match status" value="1"/>
</dbReference>
<keyword evidence="5" id="KW-1185">Reference proteome</keyword>
<proteinExistence type="inferred from homology"/>
<organism evidence="4 5">
    <name type="scientific">Pyronema omphalodes (strain CBS 100304)</name>
    <name type="common">Pyronema confluens</name>
    <dbReference type="NCBI Taxonomy" id="1076935"/>
    <lineage>
        <taxon>Eukaryota</taxon>
        <taxon>Fungi</taxon>
        <taxon>Dikarya</taxon>
        <taxon>Ascomycota</taxon>
        <taxon>Pezizomycotina</taxon>
        <taxon>Pezizomycetes</taxon>
        <taxon>Pezizales</taxon>
        <taxon>Pyronemataceae</taxon>
        <taxon>Pyronema</taxon>
    </lineage>
</organism>